<proteinExistence type="predicted"/>
<name>X0GZ79_FUSOX</name>
<feature type="non-terminal residue" evidence="1">
    <location>
        <position position="1"/>
    </location>
</feature>
<evidence type="ECO:0000313" key="1">
    <source>
        <dbReference type="EMBL" id="EXL65136.1"/>
    </source>
</evidence>
<reference evidence="1" key="1">
    <citation type="submission" date="2011-11" db="EMBL/GenBank/DDBJ databases">
        <title>The Genome Sequence of Fusarium oxysporum PHW808.</title>
        <authorList>
            <consortium name="The Broad Institute Genome Sequencing Platform"/>
            <person name="Ma L.-J."/>
            <person name="Gale L.R."/>
            <person name="Schwartz D.C."/>
            <person name="Zhou S."/>
            <person name="Corby-Kistler H."/>
            <person name="Young S.K."/>
            <person name="Zeng Q."/>
            <person name="Gargeya S."/>
            <person name="Fitzgerald M."/>
            <person name="Haas B."/>
            <person name="Abouelleil A."/>
            <person name="Alvarado L."/>
            <person name="Arachchi H.M."/>
            <person name="Berlin A."/>
            <person name="Brown A."/>
            <person name="Chapman S.B."/>
            <person name="Chen Z."/>
            <person name="Dunbar C."/>
            <person name="Freedman E."/>
            <person name="Gearin G."/>
            <person name="Goldberg J."/>
            <person name="Griggs A."/>
            <person name="Gujja S."/>
            <person name="Heiman D."/>
            <person name="Howarth C."/>
            <person name="Larson L."/>
            <person name="Lui A."/>
            <person name="MacDonald P.J.P."/>
            <person name="Montmayeur A."/>
            <person name="Murphy C."/>
            <person name="Neiman D."/>
            <person name="Pearson M."/>
            <person name="Priest M."/>
            <person name="Roberts A."/>
            <person name="Saif S."/>
            <person name="Shea T."/>
            <person name="Shenoy N."/>
            <person name="Sisk P."/>
            <person name="Stolte C."/>
            <person name="Sykes S."/>
            <person name="Wortman J."/>
            <person name="Nusbaum C."/>
            <person name="Birren B."/>
        </authorList>
    </citation>
    <scope>NUCLEOTIDE SEQUENCE [LARGE SCALE GENOMIC DNA]</scope>
    <source>
        <strain evidence="1">54008</strain>
    </source>
</reference>
<accession>X0GZ79</accession>
<dbReference type="Proteomes" id="UP000030676">
    <property type="component" value="Unassembled WGS sequence"/>
</dbReference>
<dbReference type="AlphaFoldDB" id="X0GZ79"/>
<sequence length="44" mass="4748">GQHCGGYAEPQIETDDGALSGDLEAMRDQWAQMPSFSLHRISAA</sequence>
<gene>
    <name evidence="1" type="ORF">FOPG_18625</name>
</gene>
<dbReference type="EMBL" id="KK033735">
    <property type="protein sequence ID" value="EXL65136.1"/>
    <property type="molecule type" value="Genomic_DNA"/>
</dbReference>
<organism evidence="1">
    <name type="scientific">Fusarium oxysporum f. sp. conglutinans race 2 54008</name>
    <dbReference type="NCBI Taxonomy" id="1089457"/>
    <lineage>
        <taxon>Eukaryota</taxon>
        <taxon>Fungi</taxon>
        <taxon>Dikarya</taxon>
        <taxon>Ascomycota</taxon>
        <taxon>Pezizomycotina</taxon>
        <taxon>Sordariomycetes</taxon>
        <taxon>Hypocreomycetidae</taxon>
        <taxon>Hypocreales</taxon>
        <taxon>Nectriaceae</taxon>
        <taxon>Fusarium</taxon>
        <taxon>Fusarium oxysporum species complex</taxon>
    </lineage>
</organism>
<dbReference type="HOGENOM" id="CLU_3227230_0_0_1"/>
<protein>
    <submittedName>
        <fullName evidence="1">Uncharacterized protein</fullName>
    </submittedName>
</protein>
<reference evidence="1" key="2">
    <citation type="submission" date="2014-03" db="EMBL/GenBank/DDBJ databases">
        <title>The Genome Annotation of Fusarium oxysporum PHW808.</title>
        <authorList>
            <consortium name="The Broad Institute Genomics Platform"/>
            <person name="Ma L.-J."/>
            <person name="Corby-Kistler H."/>
            <person name="Broz K."/>
            <person name="Gale L.R."/>
            <person name="Jonkers W."/>
            <person name="O'Donnell K."/>
            <person name="Ploetz R."/>
            <person name="Steinberg C."/>
            <person name="Schwartz D.C."/>
            <person name="VanEtten H."/>
            <person name="Zhou S."/>
            <person name="Young S.K."/>
            <person name="Zeng Q."/>
            <person name="Gargeya S."/>
            <person name="Fitzgerald M."/>
            <person name="Abouelleil A."/>
            <person name="Alvarado L."/>
            <person name="Chapman S.B."/>
            <person name="Gainer-Dewar J."/>
            <person name="Goldberg J."/>
            <person name="Griggs A."/>
            <person name="Gujja S."/>
            <person name="Hansen M."/>
            <person name="Howarth C."/>
            <person name="Imamovic A."/>
            <person name="Ireland A."/>
            <person name="Larimer J."/>
            <person name="McCowan C."/>
            <person name="Murphy C."/>
            <person name="Pearson M."/>
            <person name="Poon T.W."/>
            <person name="Priest M."/>
            <person name="Roberts A."/>
            <person name="Saif S."/>
            <person name="Shea T."/>
            <person name="Sykes S."/>
            <person name="Wortman J."/>
            <person name="Nusbaum C."/>
            <person name="Birren B."/>
        </authorList>
    </citation>
    <scope>NUCLEOTIDE SEQUENCE</scope>
    <source>
        <strain evidence="1">54008</strain>
    </source>
</reference>